<dbReference type="Pfam" id="PF00095">
    <property type="entry name" value="WAP"/>
    <property type="match status" value="1"/>
</dbReference>
<name>A0A9Q1B3J3_9SAUR</name>
<dbReference type="SUPFAM" id="SSF57362">
    <property type="entry name" value="BPTI-like"/>
    <property type="match status" value="1"/>
</dbReference>
<dbReference type="PRINTS" id="PR00759">
    <property type="entry name" value="BASICPTASE"/>
</dbReference>
<dbReference type="PANTHER" id="PTHR46751:SF1">
    <property type="entry name" value="WAP FOUR-DISULFIDE CORE DOMAIN PROTEIN 6A"/>
    <property type="match status" value="1"/>
</dbReference>
<dbReference type="PANTHER" id="PTHR46751">
    <property type="entry name" value="EPPIN"/>
    <property type="match status" value="1"/>
</dbReference>
<protein>
    <recommendedName>
        <fullName evidence="6">WAP domain-containing protein</fullName>
    </recommendedName>
</protein>
<dbReference type="InterPro" id="IPR036880">
    <property type="entry name" value="Kunitz_BPTI_sf"/>
</dbReference>
<dbReference type="SUPFAM" id="SSF57256">
    <property type="entry name" value="Elafin-like"/>
    <property type="match status" value="1"/>
</dbReference>
<dbReference type="Pfam" id="PF00014">
    <property type="entry name" value="Kunitz_BPTI"/>
    <property type="match status" value="1"/>
</dbReference>
<organism evidence="4 5">
    <name type="scientific">Phrynocephalus forsythii</name>
    <dbReference type="NCBI Taxonomy" id="171643"/>
    <lineage>
        <taxon>Eukaryota</taxon>
        <taxon>Metazoa</taxon>
        <taxon>Chordata</taxon>
        <taxon>Craniata</taxon>
        <taxon>Vertebrata</taxon>
        <taxon>Euteleostomi</taxon>
        <taxon>Lepidosauria</taxon>
        <taxon>Squamata</taxon>
        <taxon>Bifurcata</taxon>
        <taxon>Unidentata</taxon>
        <taxon>Episquamata</taxon>
        <taxon>Toxicofera</taxon>
        <taxon>Iguania</taxon>
        <taxon>Acrodonta</taxon>
        <taxon>Agamidae</taxon>
        <taxon>Agaminae</taxon>
        <taxon>Phrynocephalus</taxon>
    </lineage>
</organism>
<dbReference type="Gene3D" id="4.10.410.10">
    <property type="entry name" value="Pancreatic trypsin inhibitor Kunitz domain"/>
    <property type="match status" value="1"/>
</dbReference>
<dbReference type="AlphaFoldDB" id="A0A9Q1B3J3"/>
<gene>
    <name evidence="4" type="ORF">JRQ81_014460</name>
</gene>
<dbReference type="Proteomes" id="UP001142489">
    <property type="component" value="Unassembled WGS sequence"/>
</dbReference>
<dbReference type="OrthoDB" id="4473401at2759"/>
<evidence type="ECO:0000313" key="4">
    <source>
        <dbReference type="EMBL" id="KAJ7332280.1"/>
    </source>
</evidence>
<dbReference type="InterPro" id="IPR036645">
    <property type="entry name" value="Elafin-like_sf"/>
</dbReference>
<dbReference type="CDD" id="cd00109">
    <property type="entry name" value="Kunitz-type"/>
    <property type="match status" value="1"/>
</dbReference>
<evidence type="ECO:0000259" key="2">
    <source>
        <dbReference type="PROSITE" id="PS50279"/>
    </source>
</evidence>
<accession>A0A9Q1B3J3</accession>
<evidence type="ECO:0008006" key="6">
    <source>
        <dbReference type="Google" id="ProtNLM"/>
    </source>
</evidence>
<dbReference type="PROSITE" id="PS50279">
    <property type="entry name" value="BPTI_KUNITZ_2"/>
    <property type="match status" value="1"/>
</dbReference>
<dbReference type="SMART" id="SM00131">
    <property type="entry name" value="KU"/>
    <property type="match status" value="1"/>
</dbReference>
<dbReference type="EMBL" id="JAPFRF010000005">
    <property type="protein sequence ID" value="KAJ7332280.1"/>
    <property type="molecule type" value="Genomic_DNA"/>
</dbReference>
<feature type="domain" description="BPTI/Kunitz inhibitor" evidence="2">
    <location>
        <begin position="110"/>
        <end position="148"/>
    </location>
</feature>
<comment type="caution">
    <text evidence="4">The sequence shown here is derived from an EMBL/GenBank/DDBJ whole genome shotgun (WGS) entry which is preliminary data.</text>
</comment>
<feature type="domain" description="WAP" evidence="3">
    <location>
        <begin position="62"/>
        <end position="106"/>
    </location>
</feature>
<dbReference type="GO" id="GO:0005576">
    <property type="term" value="C:extracellular region"/>
    <property type="evidence" value="ECO:0007669"/>
    <property type="project" value="InterPro"/>
</dbReference>
<reference evidence="4" key="1">
    <citation type="journal article" date="2023" name="DNA Res.">
        <title>Chromosome-level genome assembly of Phrynocephalus forsythii using third-generation DNA sequencing and Hi-C analysis.</title>
        <authorList>
            <person name="Qi Y."/>
            <person name="Zhao W."/>
            <person name="Zhao Y."/>
            <person name="Niu C."/>
            <person name="Cao S."/>
            <person name="Zhang Y."/>
        </authorList>
    </citation>
    <scope>NUCLEOTIDE SEQUENCE</scope>
    <source>
        <tissue evidence="4">Muscle</tissue>
    </source>
</reference>
<keyword evidence="5" id="KW-1185">Reference proteome</keyword>
<dbReference type="InterPro" id="IPR051388">
    <property type="entry name" value="Serpin_venom_toxin"/>
</dbReference>
<proteinExistence type="predicted"/>
<evidence type="ECO:0000256" key="1">
    <source>
        <dbReference type="ARBA" id="ARBA00023157"/>
    </source>
</evidence>
<dbReference type="Gene3D" id="4.10.75.10">
    <property type="entry name" value="Elafin-like"/>
    <property type="match status" value="1"/>
</dbReference>
<dbReference type="InterPro" id="IPR008197">
    <property type="entry name" value="WAP_dom"/>
</dbReference>
<keyword evidence="1" id="KW-1015">Disulfide bond</keyword>
<dbReference type="InterPro" id="IPR002223">
    <property type="entry name" value="Kunitz_BPTI"/>
</dbReference>
<dbReference type="GO" id="GO:0004867">
    <property type="term" value="F:serine-type endopeptidase inhibitor activity"/>
    <property type="evidence" value="ECO:0007669"/>
    <property type="project" value="InterPro"/>
</dbReference>
<evidence type="ECO:0000313" key="5">
    <source>
        <dbReference type="Proteomes" id="UP001142489"/>
    </source>
</evidence>
<dbReference type="PROSITE" id="PS51390">
    <property type="entry name" value="WAP"/>
    <property type="match status" value="1"/>
</dbReference>
<sequence>MFMLVDSSICKIQVDSPVWLLPVASSSVAFLYLLDAPFTAVVSSDESVTSPPASEAGHPGYCLLLPWRHPAPSGGGSCSACSVDVDCPPEKKCCGSACGNTCQAPASSVCQLPLAVGPCKARIRQFYYHWANKRCERFDYGGCLGNLN</sequence>
<evidence type="ECO:0000259" key="3">
    <source>
        <dbReference type="PROSITE" id="PS51390"/>
    </source>
</evidence>